<dbReference type="Pfam" id="PF06218">
    <property type="entry name" value="NPR2"/>
    <property type="match status" value="1"/>
</dbReference>
<evidence type="ECO:0000313" key="11">
    <source>
        <dbReference type="Proteomes" id="UP000215127"/>
    </source>
</evidence>
<dbReference type="AlphaFoldDB" id="A0A1X7RQM6"/>
<feature type="region of interest" description="Disordered" evidence="8">
    <location>
        <begin position="943"/>
        <end position="967"/>
    </location>
</feature>
<dbReference type="SUPFAM" id="SSF55424">
    <property type="entry name" value="FAD/NAD-linked reductases, dimerisation (C-terminal) domain"/>
    <property type="match status" value="1"/>
</dbReference>
<dbReference type="Gene3D" id="2.102.10.10">
    <property type="entry name" value="Rieske [2Fe-2S] iron-sulphur domain"/>
    <property type="match status" value="1"/>
</dbReference>
<evidence type="ECO:0000256" key="6">
    <source>
        <dbReference type="ARBA" id="ARBA00023004"/>
    </source>
</evidence>
<dbReference type="SUPFAM" id="SSF51905">
    <property type="entry name" value="FAD/NAD(P)-binding domain"/>
    <property type="match status" value="2"/>
</dbReference>
<accession>A0A1X7RQM6</accession>
<evidence type="ECO:0000256" key="5">
    <source>
        <dbReference type="ARBA" id="ARBA00022827"/>
    </source>
</evidence>
<evidence type="ECO:0000259" key="9">
    <source>
        <dbReference type="PROSITE" id="PS51296"/>
    </source>
</evidence>
<dbReference type="PANTHER" id="PTHR12991:SF10">
    <property type="entry name" value="GATOR COMPLEX PROTEIN NPRL2"/>
    <property type="match status" value="1"/>
</dbReference>
<protein>
    <recommendedName>
        <fullName evidence="9">Rieske domain-containing protein</fullName>
    </recommendedName>
</protein>
<dbReference type="PRINTS" id="PR00411">
    <property type="entry name" value="PNDRDTASEI"/>
</dbReference>
<keyword evidence="6" id="KW-0408">Iron</keyword>
<dbReference type="Proteomes" id="UP000215127">
    <property type="component" value="Chromosome 4"/>
</dbReference>
<dbReference type="PRINTS" id="PR00368">
    <property type="entry name" value="FADPNR"/>
</dbReference>
<dbReference type="InterPro" id="IPR023753">
    <property type="entry name" value="FAD/NAD-binding_dom"/>
</dbReference>
<feature type="domain" description="Rieske" evidence="9">
    <location>
        <begin position="7"/>
        <end position="106"/>
    </location>
</feature>
<evidence type="ECO:0000256" key="2">
    <source>
        <dbReference type="ARBA" id="ARBA00022630"/>
    </source>
</evidence>
<evidence type="ECO:0000256" key="3">
    <source>
        <dbReference type="ARBA" id="ARBA00022714"/>
    </source>
</evidence>
<dbReference type="InterPro" id="IPR009348">
    <property type="entry name" value="NPR2-like"/>
</dbReference>
<dbReference type="GO" id="GO:0051537">
    <property type="term" value="F:2 iron, 2 sulfur cluster binding"/>
    <property type="evidence" value="ECO:0007669"/>
    <property type="project" value="UniProtKB-KW"/>
</dbReference>
<proteinExistence type="inferred from homology"/>
<keyword evidence="7" id="KW-0411">Iron-sulfur</keyword>
<evidence type="ECO:0000313" key="10">
    <source>
        <dbReference type="EMBL" id="SMQ49715.1"/>
    </source>
</evidence>
<dbReference type="GO" id="GO:0016491">
    <property type="term" value="F:oxidoreductase activity"/>
    <property type="evidence" value="ECO:0007669"/>
    <property type="project" value="InterPro"/>
</dbReference>
<feature type="region of interest" description="Disordered" evidence="8">
    <location>
        <begin position="981"/>
        <end position="1003"/>
    </location>
</feature>
<evidence type="ECO:0000256" key="1">
    <source>
        <dbReference type="ARBA" id="ARBA00008433"/>
    </source>
</evidence>
<comment type="similarity">
    <text evidence="1">Belongs to the NPR2 family.</text>
</comment>
<dbReference type="STRING" id="1276538.A0A1X7RQM6"/>
<dbReference type="Gene3D" id="3.30.390.30">
    <property type="match status" value="1"/>
</dbReference>
<sequence length="1091" mass="119536">MATEFKLKGLTSIDLKNGQTQEVEVEGVEDGKVLLAKVQDEIHALSAKCTHYGAPLSKGVLTGDGRLTCPWHGACFSVKTGDIEDAPAIDPLAKFEIVQKDGAVYIKGDEATIKANRRTLNIKCGSTKGSEQVVVVGRGSGATGAIEGLRSGGFTGKITCIADEEHMAIDRTKLSKALMNDASKVALRSPEFYKEGNVDMVNGTVTSIDFDGKKVKSKDGKEYSYTKLILASGGTPRLLPLEGLKGDLKNVFPLRFISDVQSILGAAGEDGGKKVVVIGSSFIGMEVGNALAGKKHQVSIIGMEDEPMERVMGKKVGKIFRELLEKNGVKFYMGASVEKGEAGSTAGKIGSVSLKDGTKLEADLVVEGVGVRPATDYLKDNSSVNLEKDGSISVDESFAIKGLKDVFAIGDIATYPYHGPGGNGKPVRIEHWNVAQNAGRSVARSINSPGSKPKAFIPVFWSAVGAQLRYCGHTPDGFDDVIIQGNTDTSEGKQSFVAYYTKGEEVHAVASMAKDPYMTQSAELMRRGRMPSKSELAKGIDIMEISPPVEVKILPADTGHSVLYLKAMLEAIFYARFHPERGPSVIHQYPAGSIISPPGSPCRPLINWADISSYIIPPYDLCNQSLSICTAGHRVLAFPISLEDAEYDRNRFTFNICFVLPEEEDAHPWESIVRKTARFLMAIETEDCVLQIEEDLKGLKLAGEAGYPADVGSVYTLLERILEDLNAYGETCIQVNSSQTLNLRLEFPRSAPPKVNTWDVPLLIRSLPSREEWTWDLTLQRIHMYIDGIRHVQKIAELADVEVKLVKRAVKELVLHGRAMVLDIFHFQAIYTCTRDLSAFVQDLDLQDECRRYVTIPQEQEVLDTNDRHSISDASRPGPTREILVELYSSLHRGIQLADFCLTHQDELAHIDIRRFITFGVIKGFVQRLHKYALALEPLPGSTPAPASGKRLSGGSHSKPRSGDDAMRECDRAYRKAALTSGWMTPPNGPPPSSMGRSYKSTEKSRSEEDELLRFYLDGCHPMDQICAEMHVSEKKVLERLRSGRTTIDALNLLNCVSPGGLEDTTPFILSGRLRLPCVAFLFFLAGTARY</sequence>
<reference evidence="10 11" key="1">
    <citation type="submission" date="2016-06" db="EMBL/GenBank/DDBJ databases">
        <authorList>
            <person name="Kjaerup R.B."/>
            <person name="Dalgaard T.S."/>
            <person name="Juul-Madsen H.R."/>
        </authorList>
    </citation>
    <scope>NUCLEOTIDE SEQUENCE [LARGE SCALE GENOMIC DNA]</scope>
</reference>
<name>A0A1X7RQM6_ZYMT9</name>
<keyword evidence="4" id="KW-0479">Metal-binding</keyword>
<evidence type="ECO:0000256" key="7">
    <source>
        <dbReference type="ARBA" id="ARBA00023014"/>
    </source>
</evidence>
<dbReference type="GO" id="GO:0010508">
    <property type="term" value="P:positive regulation of autophagy"/>
    <property type="evidence" value="ECO:0007669"/>
    <property type="project" value="TreeGrafter"/>
</dbReference>
<gene>
    <name evidence="10" type="ORF">ZT3D7_G4866</name>
</gene>
<keyword evidence="2" id="KW-0285">Flavoprotein</keyword>
<dbReference type="InterPro" id="IPR017941">
    <property type="entry name" value="Rieske_2Fe-2S"/>
</dbReference>
<dbReference type="GO" id="GO:1904262">
    <property type="term" value="P:negative regulation of TORC1 signaling"/>
    <property type="evidence" value="ECO:0007669"/>
    <property type="project" value="TreeGrafter"/>
</dbReference>
<dbReference type="Pfam" id="PF07992">
    <property type="entry name" value="Pyr_redox_2"/>
    <property type="match status" value="1"/>
</dbReference>
<dbReference type="GO" id="GO:0005774">
    <property type="term" value="C:vacuolar membrane"/>
    <property type="evidence" value="ECO:0007669"/>
    <property type="project" value="TreeGrafter"/>
</dbReference>
<dbReference type="SUPFAM" id="SSF50022">
    <property type="entry name" value="ISP domain"/>
    <property type="match status" value="1"/>
</dbReference>
<dbReference type="GO" id="GO:0005096">
    <property type="term" value="F:GTPase activator activity"/>
    <property type="evidence" value="ECO:0007669"/>
    <property type="project" value="TreeGrafter"/>
</dbReference>
<dbReference type="GO" id="GO:1990130">
    <property type="term" value="C:GATOR1 complex"/>
    <property type="evidence" value="ECO:0007669"/>
    <property type="project" value="TreeGrafter"/>
</dbReference>
<dbReference type="Pfam" id="PF00355">
    <property type="entry name" value="Rieske"/>
    <property type="match status" value="1"/>
</dbReference>
<dbReference type="InterPro" id="IPR036188">
    <property type="entry name" value="FAD/NAD-bd_sf"/>
</dbReference>
<dbReference type="GO" id="GO:0046872">
    <property type="term" value="F:metal ion binding"/>
    <property type="evidence" value="ECO:0007669"/>
    <property type="project" value="UniProtKB-KW"/>
</dbReference>
<evidence type="ECO:0000256" key="4">
    <source>
        <dbReference type="ARBA" id="ARBA00022723"/>
    </source>
</evidence>
<dbReference type="PANTHER" id="PTHR12991">
    <property type="entry name" value="NITROGEN PERMEASE REGULATOR 2/TUMOR SUPPRESSOR CANDIDATE 4"/>
    <property type="match status" value="1"/>
</dbReference>
<evidence type="ECO:0000256" key="8">
    <source>
        <dbReference type="SAM" id="MobiDB-lite"/>
    </source>
</evidence>
<dbReference type="InterPro" id="IPR036922">
    <property type="entry name" value="Rieske_2Fe-2S_sf"/>
</dbReference>
<keyword evidence="3" id="KW-0001">2Fe-2S</keyword>
<keyword evidence="11" id="KW-1185">Reference proteome</keyword>
<dbReference type="Gene3D" id="3.50.50.60">
    <property type="entry name" value="FAD/NAD(P)-binding domain"/>
    <property type="match status" value="2"/>
</dbReference>
<organism evidence="10 11">
    <name type="scientific">Zymoseptoria tritici (strain ST99CH_3D7)</name>
    <dbReference type="NCBI Taxonomy" id="1276538"/>
    <lineage>
        <taxon>Eukaryota</taxon>
        <taxon>Fungi</taxon>
        <taxon>Dikarya</taxon>
        <taxon>Ascomycota</taxon>
        <taxon>Pezizomycotina</taxon>
        <taxon>Dothideomycetes</taxon>
        <taxon>Dothideomycetidae</taxon>
        <taxon>Mycosphaerellales</taxon>
        <taxon>Mycosphaerellaceae</taxon>
        <taxon>Zymoseptoria</taxon>
    </lineage>
</organism>
<dbReference type="EMBL" id="LT853695">
    <property type="protein sequence ID" value="SMQ49715.1"/>
    <property type="molecule type" value="Genomic_DNA"/>
</dbReference>
<dbReference type="PROSITE" id="PS51296">
    <property type="entry name" value="RIESKE"/>
    <property type="match status" value="1"/>
</dbReference>
<dbReference type="CDD" id="cd03478">
    <property type="entry name" value="Rieske_AIFL_N"/>
    <property type="match status" value="1"/>
</dbReference>
<keyword evidence="5" id="KW-0274">FAD</keyword>
<dbReference type="InterPro" id="IPR016156">
    <property type="entry name" value="FAD/NAD-linked_Rdtase_dimer_sf"/>
</dbReference>